<comment type="caution">
    <text evidence="1">The sequence shown here is derived from an EMBL/GenBank/DDBJ whole genome shotgun (WGS) entry which is preliminary data.</text>
</comment>
<dbReference type="Proteomes" id="UP000821865">
    <property type="component" value="Chromosome 7"/>
</dbReference>
<proteinExistence type="predicted"/>
<reference evidence="1" key="1">
    <citation type="submission" date="2020-05" db="EMBL/GenBank/DDBJ databases">
        <title>Large-scale comparative analyses of tick genomes elucidate their genetic diversity and vector capacities.</title>
        <authorList>
            <person name="Jia N."/>
            <person name="Wang J."/>
            <person name="Shi W."/>
            <person name="Du L."/>
            <person name="Sun Y."/>
            <person name="Zhan W."/>
            <person name="Jiang J."/>
            <person name="Wang Q."/>
            <person name="Zhang B."/>
            <person name="Ji P."/>
            <person name="Sakyi L.B."/>
            <person name="Cui X."/>
            <person name="Yuan T."/>
            <person name="Jiang B."/>
            <person name="Yang W."/>
            <person name="Lam T.T.-Y."/>
            <person name="Chang Q."/>
            <person name="Ding S."/>
            <person name="Wang X."/>
            <person name="Zhu J."/>
            <person name="Ruan X."/>
            <person name="Zhao L."/>
            <person name="Wei J."/>
            <person name="Que T."/>
            <person name="Du C."/>
            <person name="Cheng J."/>
            <person name="Dai P."/>
            <person name="Han X."/>
            <person name="Huang E."/>
            <person name="Gao Y."/>
            <person name="Liu J."/>
            <person name="Shao H."/>
            <person name="Ye R."/>
            <person name="Li L."/>
            <person name="Wei W."/>
            <person name="Wang X."/>
            <person name="Wang C."/>
            <person name="Yang T."/>
            <person name="Huo Q."/>
            <person name="Li W."/>
            <person name="Guo W."/>
            <person name="Chen H."/>
            <person name="Zhou L."/>
            <person name="Ni X."/>
            <person name="Tian J."/>
            <person name="Zhou Y."/>
            <person name="Sheng Y."/>
            <person name="Liu T."/>
            <person name="Pan Y."/>
            <person name="Xia L."/>
            <person name="Li J."/>
            <person name="Zhao F."/>
            <person name="Cao W."/>
        </authorList>
    </citation>
    <scope>NUCLEOTIDE SEQUENCE</scope>
    <source>
        <strain evidence="1">Dsil-2018</strain>
    </source>
</reference>
<protein>
    <submittedName>
        <fullName evidence="1">Uncharacterized protein</fullName>
    </submittedName>
</protein>
<name>A0ACB8CIR5_DERSI</name>
<dbReference type="EMBL" id="CM023476">
    <property type="protein sequence ID" value="KAH7942566.1"/>
    <property type="molecule type" value="Genomic_DNA"/>
</dbReference>
<sequence>MVAFCLDPLAEATMERGEALALQGRFVKACREVAALQRRVIIAEVRMDGSIVAATGPGCADRGPGVPAAGVAAPSGTGGAGGSLPAPIVRMDYAAALKAGITPAADAARGGTGVAAGAVVGQSVPTHEHVAFLTPMATPARDVLRLLKTNIDPHAKNIKDLSLHHTRCGLTTNKVRAHLARKAWASSGKCAYATLLAISQPVLTTPVTRGCSGKIEVDTAVTTGRDLLMAAPASDRGSGTRQTMEVDVASPG</sequence>
<evidence type="ECO:0000313" key="1">
    <source>
        <dbReference type="EMBL" id="KAH7942566.1"/>
    </source>
</evidence>
<keyword evidence="2" id="KW-1185">Reference proteome</keyword>
<organism evidence="1 2">
    <name type="scientific">Dermacentor silvarum</name>
    <name type="common">Tick</name>
    <dbReference type="NCBI Taxonomy" id="543639"/>
    <lineage>
        <taxon>Eukaryota</taxon>
        <taxon>Metazoa</taxon>
        <taxon>Ecdysozoa</taxon>
        <taxon>Arthropoda</taxon>
        <taxon>Chelicerata</taxon>
        <taxon>Arachnida</taxon>
        <taxon>Acari</taxon>
        <taxon>Parasitiformes</taxon>
        <taxon>Ixodida</taxon>
        <taxon>Ixodoidea</taxon>
        <taxon>Ixodidae</taxon>
        <taxon>Rhipicephalinae</taxon>
        <taxon>Dermacentor</taxon>
    </lineage>
</organism>
<accession>A0ACB8CIR5</accession>
<evidence type="ECO:0000313" key="2">
    <source>
        <dbReference type="Proteomes" id="UP000821865"/>
    </source>
</evidence>
<gene>
    <name evidence="1" type="ORF">HPB49_025354</name>
</gene>